<dbReference type="GO" id="GO:0005049">
    <property type="term" value="F:nuclear export signal receptor activity"/>
    <property type="evidence" value="ECO:0007669"/>
    <property type="project" value="InterPro"/>
</dbReference>
<keyword evidence="4" id="KW-1185">Reference proteome</keyword>
<dbReference type="InterPro" id="IPR045065">
    <property type="entry name" value="XPO1/5"/>
</dbReference>
<feature type="compositionally biased region" description="Basic and acidic residues" evidence="1">
    <location>
        <begin position="1210"/>
        <end position="1222"/>
    </location>
</feature>
<dbReference type="InterPro" id="IPR011989">
    <property type="entry name" value="ARM-like"/>
</dbReference>
<evidence type="ECO:0000259" key="2">
    <source>
        <dbReference type="Pfam" id="PF19273"/>
    </source>
</evidence>
<evidence type="ECO:0000313" key="3">
    <source>
        <dbReference type="EMBL" id="ODQ65230.1"/>
    </source>
</evidence>
<accession>A0A1E3PIW1</accession>
<dbReference type="GO" id="GO:0005737">
    <property type="term" value="C:cytoplasm"/>
    <property type="evidence" value="ECO:0007669"/>
    <property type="project" value="TreeGrafter"/>
</dbReference>
<dbReference type="PANTHER" id="PTHR11223">
    <property type="entry name" value="EXPORTIN 1/5"/>
    <property type="match status" value="1"/>
</dbReference>
<dbReference type="GO" id="GO:0042565">
    <property type="term" value="C:RNA nuclear export complex"/>
    <property type="evidence" value="ECO:0007669"/>
    <property type="project" value="TreeGrafter"/>
</dbReference>
<reference evidence="3 4" key="1">
    <citation type="journal article" date="2016" name="Proc. Natl. Acad. Sci. U.S.A.">
        <title>Comparative genomics of biotechnologically important yeasts.</title>
        <authorList>
            <person name="Riley R."/>
            <person name="Haridas S."/>
            <person name="Wolfe K.H."/>
            <person name="Lopes M.R."/>
            <person name="Hittinger C.T."/>
            <person name="Goeker M."/>
            <person name="Salamov A.A."/>
            <person name="Wisecaver J.H."/>
            <person name="Long T.M."/>
            <person name="Calvey C.H."/>
            <person name="Aerts A.L."/>
            <person name="Barry K.W."/>
            <person name="Choi C."/>
            <person name="Clum A."/>
            <person name="Coughlan A.Y."/>
            <person name="Deshpande S."/>
            <person name="Douglass A.P."/>
            <person name="Hanson S.J."/>
            <person name="Klenk H.-P."/>
            <person name="LaButti K.M."/>
            <person name="Lapidus A."/>
            <person name="Lindquist E.A."/>
            <person name="Lipzen A.M."/>
            <person name="Meier-Kolthoff J.P."/>
            <person name="Ohm R.A."/>
            <person name="Otillar R.P."/>
            <person name="Pangilinan J.L."/>
            <person name="Peng Y."/>
            <person name="Rokas A."/>
            <person name="Rosa C.A."/>
            <person name="Scheuner C."/>
            <person name="Sibirny A.A."/>
            <person name="Slot J.C."/>
            <person name="Stielow J.B."/>
            <person name="Sun H."/>
            <person name="Kurtzman C.P."/>
            <person name="Blackwell M."/>
            <person name="Grigoriev I.V."/>
            <person name="Jeffries T.W."/>
        </authorList>
    </citation>
    <scope>NUCLEOTIDE SEQUENCE [LARGE SCALE GENOMIC DNA]</scope>
    <source>
        <strain evidence="3 4">DSM 6958</strain>
    </source>
</reference>
<proteinExistence type="predicted"/>
<dbReference type="GO" id="GO:0003723">
    <property type="term" value="F:RNA binding"/>
    <property type="evidence" value="ECO:0007669"/>
    <property type="project" value="TreeGrafter"/>
</dbReference>
<dbReference type="Proteomes" id="UP000095009">
    <property type="component" value="Unassembled WGS sequence"/>
</dbReference>
<dbReference type="GO" id="GO:0006405">
    <property type="term" value="P:RNA export from nucleus"/>
    <property type="evidence" value="ECO:0007669"/>
    <property type="project" value="TreeGrafter"/>
</dbReference>
<dbReference type="SUPFAM" id="SSF48371">
    <property type="entry name" value="ARM repeat"/>
    <property type="match status" value="1"/>
</dbReference>
<dbReference type="EMBL" id="KV454410">
    <property type="protein sequence ID" value="ODQ65230.1"/>
    <property type="molecule type" value="Genomic_DNA"/>
</dbReference>
<organism evidence="3 4">
    <name type="scientific">Nadsonia fulvescens var. elongata DSM 6958</name>
    <dbReference type="NCBI Taxonomy" id="857566"/>
    <lineage>
        <taxon>Eukaryota</taxon>
        <taxon>Fungi</taxon>
        <taxon>Dikarya</taxon>
        <taxon>Ascomycota</taxon>
        <taxon>Saccharomycotina</taxon>
        <taxon>Dipodascomycetes</taxon>
        <taxon>Dipodascales</taxon>
        <taxon>Dipodascales incertae sedis</taxon>
        <taxon>Nadsonia</taxon>
    </lineage>
</organism>
<feature type="domain" description="Exportin-5 C-terminal" evidence="2">
    <location>
        <begin position="338"/>
        <end position="1121"/>
    </location>
</feature>
<gene>
    <name evidence="3" type="ORF">NADFUDRAFT_70732</name>
</gene>
<evidence type="ECO:0000313" key="4">
    <source>
        <dbReference type="Proteomes" id="UP000095009"/>
    </source>
</evidence>
<dbReference type="AlphaFoldDB" id="A0A1E3PIW1"/>
<dbReference type="InterPro" id="IPR045478">
    <property type="entry name" value="Exportin-5_C"/>
</dbReference>
<dbReference type="PANTHER" id="PTHR11223:SF3">
    <property type="entry name" value="EXPORTIN-5"/>
    <property type="match status" value="1"/>
</dbReference>
<dbReference type="GO" id="GO:0006611">
    <property type="term" value="P:protein export from nucleus"/>
    <property type="evidence" value="ECO:0007669"/>
    <property type="project" value="InterPro"/>
</dbReference>
<dbReference type="InterPro" id="IPR016024">
    <property type="entry name" value="ARM-type_fold"/>
</dbReference>
<dbReference type="STRING" id="857566.A0A1E3PIW1"/>
<dbReference type="GO" id="GO:0005634">
    <property type="term" value="C:nucleus"/>
    <property type="evidence" value="ECO:0007669"/>
    <property type="project" value="TreeGrafter"/>
</dbReference>
<name>A0A1E3PIW1_9ASCO</name>
<dbReference type="Gene3D" id="1.25.10.10">
    <property type="entry name" value="Leucine-rich Repeat Variant"/>
    <property type="match status" value="1"/>
</dbReference>
<evidence type="ECO:0000256" key="1">
    <source>
        <dbReference type="SAM" id="MobiDB-lite"/>
    </source>
</evidence>
<sequence>MADSSLNQIIVPALEVIHSPRSSNLARREAQEVLEKFKSEDNAPYWGWQLALASNKYADAVRHYGLTLLQHVIQHNFLSYDNPKKVAVRDWIVDLALEASPSDPHYLKEKICFLWVAVAKRIWGLSAESEGAGGSDGWVDMDRILYQMWQANETTRELTLGIFRTLFEDLYMLDDAIAAKRSTVLSAQCIEIVTAENILEVAYERRSASLNRLREGPDGWLNRWSDLLYECLKEGLNNSVSENFAIKVLQTLKTCLHWTFPMAIRQSNLLERLSIALTMNSIKVKILATDCLHVLFTRTFSSDEDFQAIVGAVFLPEGISTLSQVYKGINVSIDDFDEQSYILLKKLVEMVVGLGEFLNLKTPLPENADIKSYLRLVLDTTHHSSLVVSGLSLQFWCSVLRVENFNGKDEVMRLLPELLSIASERCIKYEDVEEEQISKQFLEIDFDSVPETHLFLGNYRRFMDDIVRLTVCRLPVDSMIWLENRMENFFSSELGWKSMNTVLQYMGNPAYYFAHSQFVIVEAALRGISRWKIWTTQSDKDVLSAELSVIVERWCEKIIGMNIADPQLLRKQVQTLVQFAPLLKEVAQLMFRVLEKVLTACTFEYPTNGSDETLELIRDLRTNCGTELNRLAYMMPEALMQIYGDLERVIYEIIASDKLSDHEIVAFKSFLLVVSQRSNAPNKAECFAKIVDPILASWQDEATMKGLMDLPWFMERVGIVKIAEYFRSRGVTAETNLLATEIDETGKELRANLKKTWSALFPIRATRIFIQYTIEKLDHNSQEYKDLLALWKPRIQPILPHILQLIAQIEAYHNPDNWHALPVEVQAFVRYSTMERFWQVGISTQTRDEFVDENVKAMHSLRDFADSVGHIIRYTREYAFLTLGSISQLEETMYELPDIASNLWRALAGDAAGITSHAWRHMISLVLRNVIKNCPKNYAEKFTIEFVPQVLLKLDQVLMEKWDKVYRRGVLITGDNDDETLSEEMMDEHLLRQLTAVVARMLIDMVGQYGNKTSTTEMTETQLTVRYTVLSNKSVLAPFLNICNHIMGLKDSRCSFNSCLILRNLLPSILGADSEVDQFLCDNVMKTCLDILADSYFADVHSEAGYIITNIYCSLRNITNQTVPISGIEDGAALGGARKNPQPSDLPAQRLSAYFPHIPVDSIIQFEHRLAGFKSLRQQRGVFLEFLTMSRGNAQDNEARDMNARENIQRKAEQKAQKERWLSKKRNGTEGGGNMLDTEGFENGSLGVLFGDS</sequence>
<protein>
    <submittedName>
        <fullName evidence="3">Protein MSN5</fullName>
    </submittedName>
</protein>
<dbReference type="OrthoDB" id="2215036at2759"/>
<dbReference type="Pfam" id="PF19273">
    <property type="entry name" value="Exportin-5"/>
    <property type="match status" value="1"/>
</dbReference>
<feature type="region of interest" description="Disordered" evidence="1">
    <location>
        <begin position="1210"/>
        <end position="1253"/>
    </location>
</feature>